<dbReference type="Gene3D" id="2.60.40.2130">
    <property type="entry name" value="F-spondin domain"/>
    <property type="match status" value="1"/>
</dbReference>
<dbReference type="InterPro" id="IPR038678">
    <property type="entry name" value="Spondin_N_sf"/>
</dbReference>
<name>A0A5K7Z5G9_9BACT</name>
<dbReference type="NCBIfam" id="NF038123">
    <property type="entry name" value="NF038123_dom"/>
    <property type="match status" value="1"/>
</dbReference>
<gene>
    <name evidence="2" type="ORF">DSCW_33720</name>
</gene>
<evidence type="ECO:0000313" key="2">
    <source>
        <dbReference type="EMBL" id="BBO75955.1"/>
    </source>
</evidence>
<keyword evidence="1" id="KW-0732">Signal</keyword>
<organism evidence="2 3">
    <name type="scientific">Desulfosarcina widdelii</name>
    <dbReference type="NCBI Taxonomy" id="947919"/>
    <lineage>
        <taxon>Bacteria</taxon>
        <taxon>Pseudomonadati</taxon>
        <taxon>Thermodesulfobacteriota</taxon>
        <taxon>Desulfobacteria</taxon>
        <taxon>Desulfobacterales</taxon>
        <taxon>Desulfosarcinaceae</taxon>
        <taxon>Desulfosarcina</taxon>
    </lineage>
</organism>
<reference evidence="2 3" key="1">
    <citation type="submission" date="2019-11" db="EMBL/GenBank/DDBJ databases">
        <title>Comparative genomics of hydrocarbon-degrading Desulfosarcina strains.</title>
        <authorList>
            <person name="Watanabe M."/>
            <person name="Kojima H."/>
            <person name="Fukui M."/>
        </authorList>
    </citation>
    <scope>NUCLEOTIDE SEQUENCE [LARGE SCALE GENOMIC DNA]</scope>
    <source>
        <strain evidence="2 3">PP31</strain>
    </source>
</reference>
<protein>
    <recommendedName>
        <fullName evidence="4">Spondin domain-containing protein</fullName>
    </recommendedName>
</protein>
<sequence>MYKKAVVSKIALLAAIAVAGAIVFAPAAMARFNKHRGKPMYRVTITNATLGQPVAPSVITTHTNAFRLFELGPAPEPGDSDYSLYFGIATAAETGSPVPLVDEVATYDGVWEAVALPTDRTPPILLPGESNSIIIRASHKARYLSAAAMLGATNDAFYAVRGILLPTRVGEITRVYANAYDAGSELNEESADTVGALGATEDDPATGNGINENGEGYIHVHAGIHGTGGPDGLDAATHDWRNPVVEVAIERIR</sequence>
<dbReference type="Proteomes" id="UP000427769">
    <property type="component" value="Chromosome"/>
</dbReference>
<dbReference type="AlphaFoldDB" id="A0A5K7Z5G9"/>
<evidence type="ECO:0000313" key="3">
    <source>
        <dbReference type="Proteomes" id="UP000427769"/>
    </source>
</evidence>
<keyword evidence="3" id="KW-1185">Reference proteome</keyword>
<feature type="signal peptide" evidence="1">
    <location>
        <begin position="1"/>
        <end position="19"/>
    </location>
</feature>
<dbReference type="InterPro" id="IPR009465">
    <property type="entry name" value="Spondin_N"/>
</dbReference>
<evidence type="ECO:0008006" key="4">
    <source>
        <dbReference type="Google" id="ProtNLM"/>
    </source>
</evidence>
<feature type="chain" id="PRO_5024354581" description="Spondin domain-containing protein" evidence="1">
    <location>
        <begin position="20"/>
        <end position="253"/>
    </location>
</feature>
<dbReference type="KEGG" id="dwd:DSCW_33720"/>
<proteinExistence type="predicted"/>
<dbReference type="EMBL" id="AP021875">
    <property type="protein sequence ID" value="BBO75955.1"/>
    <property type="molecule type" value="Genomic_DNA"/>
</dbReference>
<accession>A0A5K7Z5G9</accession>
<evidence type="ECO:0000256" key="1">
    <source>
        <dbReference type="SAM" id="SignalP"/>
    </source>
</evidence>